<sequence>MDWFALGILMMVILLMLLAAMGFRSYQGFQQDPRGRLRFPDPDDVLADDGIPPPPPPAVRRNRLAERAAELDAYRQTSQDARNQFGVTTVLQNPQHLTPFEPDE</sequence>
<protein>
    <submittedName>
        <fullName evidence="2">Uncharacterized protein</fullName>
    </submittedName>
</protein>
<evidence type="ECO:0000313" key="2">
    <source>
        <dbReference type="EMBL" id="KPV53387.1"/>
    </source>
</evidence>
<proteinExistence type="predicted"/>
<dbReference type="AlphaFoldDB" id="A0A0P9DT75"/>
<dbReference type="EMBL" id="LJCR01000271">
    <property type="protein sequence ID" value="KPV53387.1"/>
    <property type="molecule type" value="Genomic_DNA"/>
</dbReference>
<organism evidence="2 3">
    <name type="scientific">Kouleothrix aurantiaca</name>
    <dbReference type="NCBI Taxonomy" id="186479"/>
    <lineage>
        <taxon>Bacteria</taxon>
        <taxon>Bacillati</taxon>
        <taxon>Chloroflexota</taxon>
        <taxon>Chloroflexia</taxon>
        <taxon>Chloroflexales</taxon>
        <taxon>Roseiflexineae</taxon>
        <taxon>Roseiflexaceae</taxon>
        <taxon>Kouleothrix</taxon>
    </lineage>
</organism>
<name>A0A0P9DT75_9CHLR</name>
<feature type="transmembrane region" description="Helical" evidence="1">
    <location>
        <begin position="6"/>
        <end position="26"/>
    </location>
</feature>
<dbReference type="Proteomes" id="UP000050509">
    <property type="component" value="Unassembled WGS sequence"/>
</dbReference>
<keyword evidence="1" id="KW-0812">Transmembrane</keyword>
<reference evidence="2 3" key="1">
    <citation type="submission" date="2015-09" db="EMBL/GenBank/DDBJ databases">
        <title>Draft genome sequence of Kouleothrix aurantiaca JCM 19913.</title>
        <authorList>
            <person name="Hemp J."/>
        </authorList>
    </citation>
    <scope>NUCLEOTIDE SEQUENCE [LARGE SCALE GENOMIC DNA]</scope>
    <source>
        <strain evidence="2 3">COM-B</strain>
    </source>
</reference>
<keyword evidence="1" id="KW-1133">Transmembrane helix</keyword>
<evidence type="ECO:0000313" key="3">
    <source>
        <dbReference type="Proteomes" id="UP000050509"/>
    </source>
</evidence>
<comment type="caution">
    <text evidence="2">The sequence shown here is derived from an EMBL/GenBank/DDBJ whole genome shotgun (WGS) entry which is preliminary data.</text>
</comment>
<gene>
    <name evidence="2" type="ORF">SE17_09940</name>
</gene>
<keyword evidence="3" id="KW-1185">Reference proteome</keyword>
<evidence type="ECO:0000256" key="1">
    <source>
        <dbReference type="SAM" id="Phobius"/>
    </source>
</evidence>
<keyword evidence="1" id="KW-0472">Membrane</keyword>
<accession>A0A0P9DT75</accession>